<comment type="catalytic activity">
    <reaction evidence="3">
        <text>2'-phospho-[ligated tRNA] + NAD(+) = mature tRNA + ADP-alpha-D-ribose 1'',2''-cyclic phosphate + nicotinamide</text>
        <dbReference type="Rhea" id="RHEA:23324"/>
        <dbReference type="Rhea" id="RHEA-COMP:11106"/>
        <dbReference type="Rhea" id="RHEA-COMP:11107"/>
        <dbReference type="ChEBI" id="CHEBI:17154"/>
        <dbReference type="ChEBI" id="CHEBI:57540"/>
        <dbReference type="ChEBI" id="CHEBI:76596"/>
        <dbReference type="ChEBI" id="CHEBI:82883"/>
        <dbReference type="ChEBI" id="CHEBI:85027"/>
        <dbReference type="EC" id="2.7.1.160"/>
    </reaction>
</comment>
<proteinExistence type="predicted"/>
<dbReference type="EC" id="2.7.1.160" evidence="2"/>
<evidence type="ECO:0000313" key="7">
    <source>
        <dbReference type="Proteomes" id="UP000289738"/>
    </source>
</evidence>
<dbReference type="GO" id="GO:0008270">
    <property type="term" value="F:zinc ion binding"/>
    <property type="evidence" value="ECO:0007669"/>
    <property type="project" value="UniProtKB-KW"/>
</dbReference>
<dbReference type="PROSITE" id="PS50158">
    <property type="entry name" value="ZF_CCHC"/>
    <property type="match status" value="1"/>
</dbReference>
<dbReference type="PANTHER" id="PTHR12684">
    <property type="entry name" value="PUTATIVE PHOSPHOTRANSFERASE"/>
    <property type="match status" value="1"/>
</dbReference>
<keyword evidence="4" id="KW-0862">Zinc</keyword>
<evidence type="ECO:0000256" key="3">
    <source>
        <dbReference type="ARBA" id="ARBA00047949"/>
    </source>
</evidence>
<dbReference type="GO" id="GO:0006388">
    <property type="term" value="P:tRNA splicing, via endonucleolytic cleavage and ligation"/>
    <property type="evidence" value="ECO:0007669"/>
    <property type="project" value="TreeGrafter"/>
</dbReference>
<keyword evidence="7" id="KW-1185">Reference proteome</keyword>
<dbReference type="GO" id="GO:0000215">
    <property type="term" value="F:tRNA 2'-phosphotransferase activity"/>
    <property type="evidence" value="ECO:0007669"/>
    <property type="project" value="UniProtKB-EC"/>
</dbReference>
<dbReference type="Gene3D" id="4.10.60.10">
    <property type="entry name" value="Zinc finger, CCHC-type"/>
    <property type="match status" value="1"/>
</dbReference>
<gene>
    <name evidence="6" type="ORF">Ahy_A02g006312</name>
</gene>
<evidence type="ECO:0000256" key="1">
    <source>
        <dbReference type="ARBA" id="ARBA00003343"/>
    </source>
</evidence>
<dbReference type="SUPFAM" id="SSF56399">
    <property type="entry name" value="ADP-ribosylation"/>
    <property type="match status" value="1"/>
</dbReference>
<dbReference type="SMART" id="SM00343">
    <property type="entry name" value="ZnF_C2HC"/>
    <property type="match status" value="1"/>
</dbReference>
<evidence type="ECO:0000256" key="2">
    <source>
        <dbReference type="ARBA" id="ARBA00012007"/>
    </source>
</evidence>
<name>A0A445E9X0_ARAHY</name>
<dbReference type="Proteomes" id="UP000289738">
    <property type="component" value="Chromosome A02"/>
</dbReference>
<dbReference type="PANTHER" id="PTHR12684:SF2">
    <property type="entry name" value="TRNA 2'-PHOSPHOTRANSFERASE 1"/>
    <property type="match status" value="1"/>
</dbReference>
<dbReference type="SUPFAM" id="SSF57756">
    <property type="entry name" value="Retrovirus zinc finger-like domains"/>
    <property type="match status" value="1"/>
</dbReference>
<accession>A0A445E9X0</accession>
<dbReference type="InterPro" id="IPR002745">
    <property type="entry name" value="Ptrans_KptA/Tpt1"/>
</dbReference>
<dbReference type="InterPro" id="IPR036875">
    <property type="entry name" value="Znf_CCHC_sf"/>
</dbReference>
<organism evidence="6 7">
    <name type="scientific">Arachis hypogaea</name>
    <name type="common">Peanut</name>
    <dbReference type="NCBI Taxonomy" id="3818"/>
    <lineage>
        <taxon>Eukaryota</taxon>
        <taxon>Viridiplantae</taxon>
        <taxon>Streptophyta</taxon>
        <taxon>Embryophyta</taxon>
        <taxon>Tracheophyta</taxon>
        <taxon>Spermatophyta</taxon>
        <taxon>Magnoliopsida</taxon>
        <taxon>eudicotyledons</taxon>
        <taxon>Gunneridae</taxon>
        <taxon>Pentapetalae</taxon>
        <taxon>rosids</taxon>
        <taxon>fabids</taxon>
        <taxon>Fabales</taxon>
        <taxon>Fabaceae</taxon>
        <taxon>Papilionoideae</taxon>
        <taxon>50 kb inversion clade</taxon>
        <taxon>dalbergioids sensu lato</taxon>
        <taxon>Dalbergieae</taxon>
        <taxon>Pterocarpus clade</taxon>
        <taxon>Arachis</taxon>
    </lineage>
</organism>
<dbReference type="Pfam" id="PF00098">
    <property type="entry name" value="zf-CCHC"/>
    <property type="match status" value="1"/>
</dbReference>
<dbReference type="Gene3D" id="1.10.10.970">
    <property type="entry name" value="RNA 2'-phosphotransferase, Tpt1/KptA family, N-terminal domain"/>
    <property type="match status" value="1"/>
</dbReference>
<evidence type="ECO:0000256" key="4">
    <source>
        <dbReference type="PROSITE-ProRule" id="PRU00047"/>
    </source>
</evidence>
<dbReference type="OrthoDB" id="419694at2759"/>
<dbReference type="EMBL" id="SDMP01000002">
    <property type="protein sequence ID" value="RYR72109.1"/>
    <property type="molecule type" value="Genomic_DNA"/>
</dbReference>
<dbReference type="AlphaFoldDB" id="A0A445E9X0"/>
<sequence>MANNGGSNLVAYTLIEGQSINRPPFFNGKYYNYWKERMKIFVQSMDYNIWKIIMNGPQTPTKIGVDGVVTPKTETEWNEDDKKKVELNAKALNLLNCAISFEEYRKISISKTAKEIWDKLQVTHDGTPRVKEMRIDMLNKEYEIFFMKEGESIDDMFERFSIIIYNLDAMEIIHSEQVLVRKVLRSLTKEWKTKATNISKSSNLSQMTYDELREKLLAYEITHIKNDTKKKGVTLKSCTESLDDESSYSDDEFVFFVRKMMRLKERSKGSSSKESKKDLSKVICHNCGKAEHYKYDCPKLKKEDKLPKDKKKGLKAIASFDMRNDRERTRGCDGGGNFGKDKIDALCRLLTRILRHMASELNLDMRSDGYVKVNDLLKLNMKTFANIPLRSHNIDDVREAVRKDNKQRFSLIEENGELLIRANQGHTITV</sequence>
<dbReference type="Pfam" id="PF01885">
    <property type="entry name" value="PTS_2-RNA"/>
    <property type="match status" value="1"/>
</dbReference>
<dbReference type="Pfam" id="PF14223">
    <property type="entry name" value="Retrotran_gag_2"/>
    <property type="match status" value="1"/>
</dbReference>
<evidence type="ECO:0000259" key="5">
    <source>
        <dbReference type="PROSITE" id="PS50158"/>
    </source>
</evidence>
<keyword evidence="4" id="KW-0863">Zinc-finger</keyword>
<comment type="caution">
    <text evidence="6">The sequence shown here is derived from an EMBL/GenBank/DDBJ whole genome shotgun (WGS) entry which is preliminary data.</text>
</comment>
<dbReference type="GO" id="GO:0003676">
    <property type="term" value="F:nucleic acid binding"/>
    <property type="evidence" value="ECO:0007669"/>
    <property type="project" value="InterPro"/>
</dbReference>
<feature type="domain" description="CCHC-type" evidence="5">
    <location>
        <begin position="284"/>
        <end position="299"/>
    </location>
</feature>
<dbReference type="STRING" id="3818.A0A445E9X0"/>
<dbReference type="InterPro" id="IPR042080">
    <property type="entry name" value="RNA_2'-PTrans_N"/>
</dbReference>
<reference evidence="6 7" key="1">
    <citation type="submission" date="2019-01" db="EMBL/GenBank/DDBJ databases">
        <title>Sequencing of cultivated peanut Arachis hypogaea provides insights into genome evolution and oil improvement.</title>
        <authorList>
            <person name="Chen X."/>
        </authorList>
    </citation>
    <scope>NUCLEOTIDE SEQUENCE [LARGE SCALE GENOMIC DNA]</scope>
    <source>
        <strain evidence="7">cv. Fuhuasheng</strain>
        <tissue evidence="6">Leaves</tissue>
    </source>
</reference>
<protein>
    <recommendedName>
        <fullName evidence="2">2'-phosphotransferase</fullName>
        <ecNumber evidence="2">2.7.1.160</ecNumber>
    </recommendedName>
</protein>
<dbReference type="InterPro" id="IPR001878">
    <property type="entry name" value="Znf_CCHC"/>
</dbReference>
<keyword evidence="4" id="KW-0479">Metal-binding</keyword>
<comment type="function">
    <text evidence="1">Catalyzes the last step of tRNA splicing, the transfer of the splice junction 2'-phosphate from ligated tRNA to NAD to produce ADP-ribose 1''-2'' cyclic phosphate.</text>
</comment>
<evidence type="ECO:0000313" key="6">
    <source>
        <dbReference type="EMBL" id="RYR72109.1"/>
    </source>
</evidence>